<protein>
    <recommendedName>
        <fullName evidence="3">DUF4174 domain-containing protein</fullName>
    </recommendedName>
</protein>
<feature type="chain" id="PRO_5029709460" description="DUF4174 domain-containing protein" evidence="2">
    <location>
        <begin position="25"/>
        <end position="156"/>
    </location>
</feature>
<evidence type="ECO:0000256" key="2">
    <source>
        <dbReference type="SAM" id="SignalP"/>
    </source>
</evidence>
<dbReference type="RefSeq" id="WP_163720598.1">
    <property type="nucleotide sequence ID" value="NZ_AP022574.1"/>
</dbReference>
<dbReference type="KEGG" id="mpsc:MPSYJ_09230"/>
<accession>A0A7I7M6G0</accession>
<evidence type="ECO:0000256" key="1">
    <source>
        <dbReference type="ARBA" id="ARBA00022729"/>
    </source>
</evidence>
<dbReference type="Proteomes" id="UP000466514">
    <property type="component" value="Chromosome"/>
</dbReference>
<keyword evidence="5" id="KW-1185">Reference proteome</keyword>
<evidence type="ECO:0000259" key="3">
    <source>
        <dbReference type="Pfam" id="PF13778"/>
    </source>
</evidence>
<keyword evidence="1 2" id="KW-0732">Signal</keyword>
<dbReference type="InterPro" id="IPR025232">
    <property type="entry name" value="DUF4174"/>
</dbReference>
<sequence length="156" mass="17245">MVGKRRIRWLALMLTVLVASTAFGSGLAGATELDDYRWERRPLLVFAPTDNDPQLVETLGRIEADRCDFVSRDMVLGVLVTEGTSTLDGKAMDAEESQRLAQRYGLDDNAFGVLLIGKDGGEKLRVNDVPDLRAIYALIDGMPMRRGEMRADPGRC</sequence>
<feature type="signal peptide" evidence="2">
    <location>
        <begin position="1"/>
        <end position="24"/>
    </location>
</feature>
<organism evidence="4 5">
    <name type="scientific">Mycolicibacterium psychrotolerans</name>
    <dbReference type="NCBI Taxonomy" id="216929"/>
    <lineage>
        <taxon>Bacteria</taxon>
        <taxon>Bacillati</taxon>
        <taxon>Actinomycetota</taxon>
        <taxon>Actinomycetes</taxon>
        <taxon>Mycobacteriales</taxon>
        <taxon>Mycobacteriaceae</taxon>
        <taxon>Mycolicibacterium</taxon>
    </lineage>
</organism>
<dbReference type="EMBL" id="AP022574">
    <property type="protein sequence ID" value="BBX67462.1"/>
    <property type="molecule type" value="Genomic_DNA"/>
</dbReference>
<reference evidence="4 5" key="1">
    <citation type="journal article" date="2019" name="Emerg. Microbes Infect.">
        <title>Comprehensive subspecies identification of 175 nontuberculous mycobacteria species based on 7547 genomic profiles.</title>
        <authorList>
            <person name="Matsumoto Y."/>
            <person name="Kinjo T."/>
            <person name="Motooka D."/>
            <person name="Nabeya D."/>
            <person name="Jung N."/>
            <person name="Uechi K."/>
            <person name="Horii T."/>
            <person name="Iida T."/>
            <person name="Fujita J."/>
            <person name="Nakamura S."/>
        </authorList>
    </citation>
    <scope>NUCLEOTIDE SEQUENCE [LARGE SCALE GENOMIC DNA]</scope>
    <source>
        <strain evidence="4 5">JCM 13323</strain>
    </source>
</reference>
<evidence type="ECO:0000313" key="5">
    <source>
        <dbReference type="Proteomes" id="UP000466514"/>
    </source>
</evidence>
<evidence type="ECO:0000313" key="4">
    <source>
        <dbReference type="EMBL" id="BBX67462.1"/>
    </source>
</evidence>
<dbReference type="Pfam" id="PF13778">
    <property type="entry name" value="DUF4174"/>
    <property type="match status" value="1"/>
</dbReference>
<proteinExistence type="predicted"/>
<gene>
    <name evidence="4" type="ORF">MPSYJ_09230</name>
</gene>
<dbReference type="AlphaFoldDB" id="A0A7I7M6G0"/>
<name>A0A7I7M6G0_9MYCO</name>
<feature type="domain" description="DUF4174" evidence="3">
    <location>
        <begin position="33"/>
        <end position="148"/>
    </location>
</feature>